<dbReference type="PANTHER" id="PTHR10502">
    <property type="entry name" value="ANNEXIN"/>
    <property type="match status" value="1"/>
</dbReference>
<evidence type="ECO:0000313" key="5">
    <source>
        <dbReference type="Proteomes" id="UP001311232"/>
    </source>
</evidence>
<dbReference type="GO" id="GO:0005634">
    <property type="term" value="C:nucleus"/>
    <property type="evidence" value="ECO:0007669"/>
    <property type="project" value="TreeGrafter"/>
</dbReference>
<comment type="caution">
    <text evidence="4">The sequence shown here is derived from an EMBL/GenBank/DDBJ whole genome shotgun (WGS) entry which is preliminary data.</text>
</comment>
<keyword evidence="2" id="KW-0677">Repeat</keyword>
<dbReference type="GO" id="GO:0001786">
    <property type="term" value="F:phosphatidylserine binding"/>
    <property type="evidence" value="ECO:0007669"/>
    <property type="project" value="TreeGrafter"/>
</dbReference>
<keyword evidence="3" id="KW-0041">Annexin</keyword>
<dbReference type="SUPFAM" id="SSF47874">
    <property type="entry name" value="Annexin"/>
    <property type="match status" value="1"/>
</dbReference>
<accession>A0AAV9REL8</accession>
<dbReference type="AlphaFoldDB" id="A0AAV9REL8"/>
<name>A0AAV9REL8_9TELE</name>
<evidence type="ECO:0000256" key="2">
    <source>
        <dbReference type="ARBA" id="ARBA00022737"/>
    </source>
</evidence>
<dbReference type="PRINTS" id="PR00196">
    <property type="entry name" value="ANNEXIN"/>
</dbReference>
<evidence type="ECO:0000256" key="3">
    <source>
        <dbReference type="ARBA" id="ARBA00023216"/>
    </source>
</evidence>
<reference evidence="4 5" key="1">
    <citation type="submission" date="2021-06" db="EMBL/GenBank/DDBJ databases">
        <authorList>
            <person name="Palmer J.M."/>
        </authorList>
    </citation>
    <scope>NUCLEOTIDE SEQUENCE [LARGE SCALE GENOMIC DNA]</scope>
    <source>
        <strain evidence="4 5">MEX-2019</strain>
        <tissue evidence="4">Muscle</tissue>
    </source>
</reference>
<dbReference type="InterPro" id="IPR001464">
    <property type="entry name" value="Annexin"/>
</dbReference>
<dbReference type="PANTHER" id="PTHR10502:SF8">
    <property type="entry name" value="ANNEXIN"/>
    <property type="match status" value="1"/>
</dbReference>
<dbReference type="PROSITE" id="PS51897">
    <property type="entry name" value="ANNEXIN_2"/>
    <property type="match status" value="2"/>
</dbReference>
<gene>
    <name evidence="4" type="ORF">CRENBAI_021196</name>
</gene>
<protein>
    <recommendedName>
        <fullName evidence="6">Annexin</fullName>
    </recommendedName>
</protein>
<dbReference type="InterPro" id="IPR018502">
    <property type="entry name" value="Annexin_repeat"/>
</dbReference>
<dbReference type="EMBL" id="JAHHUM010002023">
    <property type="protein sequence ID" value="KAK5607448.1"/>
    <property type="molecule type" value="Genomic_DNA"/>
</dbReference>
<proteinExistence type="inferred from homology"/>
<dbReference type="Proteomes" id="UP001311232">
    <property type="component" value="Unassembled WGS sequence"/>
</dbReference>
<dbReference type="GO" id="GO:0012506">
    <property type="term" value="C:vesicle membrane"/>
    <property type="evidence" value="ECO:0007669"/>
    <property type="project" value="TreeGrafter"/>
</dbReference>
<dbReference type="Pfam" id="PF00191">
    <property type="entry name" value="Annexin"/>
    <property type="match status" value="3"/>
</dbReference>
<sequence length="368" mass="41135">MVPRSSVNTWVREGGCGSSAVFAATTQESRFSAGQRLNQPELQRCSSVAWRRDMKPDFFPFSDMWWGTLGTVRPFSNFQPDKDVKEIQEALGKKDVVTLVRILTNRSNAQRQDIAKGFQEQTKQDLSVALKKVLSGDLEDLLLQLMMLPDQLEAHRLKGAMAGLGTDEETLLEILCTRSGKKLKEVSAVYRQVYKKELEKELKAETSGDFAKLVVALLNKEVSAGAVQRDVQALTASLSGKKAEAGPWINILTSRDSDHLDKVLMELELETGQMVDQMVEKRFSGDIRLGLRVLVQCIQNPEVYLAQRLVTMKTSLVQGIMVSHSEEDLLSIRAAFRRLSGSSLYSVLQNHFKGELLQALQAICRSED</sequence>
<organism evidence="4 5">
    <name type="scientific">Crenichthys baileyi</name>
    <name type="common">White River springfish</name>
    <dbReference type="NCBI Taxonomy" id="28760"/>
    <lineage>
        <taxon>Eukaryota</taxon>
        <taxon>Metazoa</taxon>
        <taxon>Chordata</taxon>
        <taxon>Craniata</taxon>
        <taxon>Vertebrata</taxon>
        <taxon>Euteleostomi</taxon>
        <taxon>Actinopterygii</taxon>
        <taxon>Neopterygii</taxon>
        <taxon>Teleostei</taxon>
        <taxon>Neoteleostei</taxon>
        <taxon>Acanthomorphata</taxon>
        <taxon>Ovalentaria</taxon>
        <taxon>Atherinomorphae</taxon>
        <taxon>Cyprinodontiformes</taxon>
        <taxon>Goodeidae</taxon>
        <taxon>Crenichthys</taxon>
    </lineage>
</organism>
<dbReference type="FunFam" id="1.10.220.10:FF:000003">
    <property type="entry name" value="Annexin"/>
    <property type="match status" value="1"/>
</dbReference>
<dbReference type="SMART" id="SM00335">
    <property type="entry name" value="ANX"/>
    <property type="match status" value="3"/>
</dbReference>
<evidence type="ECO:0000256" key="1">
    <source>
        <dbReference type="ARBA" id="ARBA00007831"/>
    </source>
</evidence>
<dbReference type="GO" id="GO:0005509">
    <property type="term" value="F:calcium ion binding"/>
    <property type="evidence" value="ECO:0007669"/>
    <property type="project" value="InterPro"/>
</dbReference>
<keyword evidence="5" id="KW-1185">Reference proteome</keyword>
<comment type="similarity">
    <text evidence="1">Belongs to the annexin family.</text>
</comment>
<dbReference type="GO" id="GO:0005886">
    <property type="term" value="C:plasma membrane"/>
    <property type="evidence" value="ECO:0007669"/>
    <property type="project" value="TreeGrafter"/>
</dbReference>
<dbReference type="InterPro" id="IPR037104">
    <property type="entry name" value="Annexin_sf"/>
</dbReference>
<dbReference type="GO" id="GO:0005544">
    <property type="term" value="F:calcium-dependent phospholipid binding"/>
    <property type="evidence" value="ECO:0007669"/>
    <property type="project" value="InterPro"/>
</dbReference>
<dbReference type="Gene3D" id="1.10.220.10">
    <property type="entry name" value="Annexin"/>
    <property type="match status" value="4"/>
</dbReference>
<evidence type="ECO:0000313" key="4">
    <source>
        <dbReference type="EMBL" id="KAK5607448.1"/>
    </source>
</evidence>
<evidence type="ECO:0008006" key="6">
    <source>
        <dbReference type="Google" id="ProtNLM"/>
    </source>
</evidence>
<dbReference type="GO" id="GO:0005737">
    <property type="term" value="C:cytoplasm"/>
    <property type="evidence" value="ECO:0007669"/>
    <property type="project" value="TreeGrafter"/>
</dbReference>